<dbReference type="EMBL" id="CP049863">
    <property type="protein sequence ID" value="QIK62325.1"/>
    <property type="molecule type" value="Genomic_DNA"/>
</dbReference>
<keyword evidence="2" id="KW-1185">Reference proteome</keyword>
<protein>
    <submittedName>
        <fullName evidence="1">Uncharacterized protein</fullName>
    </submittedName>
</protein>
<dbReference type="Proteomes" id="UP000502677">
    <property type="component" value="Chromosome"/>
</dbReference>
<organism evidence="1 2">
    <name type="scientific">Leucobacter viscericola</name>
    <dbReference type="NCBI Taxonomy" id="2714935"/>
    <lineage>
        <taxon>Bacteria</taxon>
        <taxon>Bacillati</taxon>
        <taxon>Actinomycetota</taxon>
        <taxon>Actinomycetes</taxon>
        <taxon>Micrococcales</taxon>
        <taxon>Microbacteriaceae</taxon>
        <taxon>Leucobacter</taxon>
    </lineage>
</organism>
<name>A0A6G7XCN7_9MICO</name>
<gene>
    <name evidence="1" type="ORF">G7068_03220</name>
</gene>
<sequence length="83" mass="9559">MNKPQTARLLTVAASIDPIAVTELTVEAWYEALSDLDYQEARQALAEHRRTSTEHIRPAHIIELVRRQHSNAPRERAKWEADD</sequence>
<dbReference type="RefSeq" id="WP_166288781.1">
    <property type="nucleotide sequence ID" value="NZ_CP049863.1"/>
</dbReference>
<accession>A0A6G7XCN7</accession>
<dbReference type="KEGG" id="lvi:G7068_03220"/>
<evidence type="ECO:0000313" key="1">
    <source>
        <dbReference type="EMBL" id="QIK62325.1"/>
    </source>
</evidence>
<evidence type="ECO:0000313" key="2">
    <source>
        <dbReference type="Proteomes" id="UP000502677"/>
    </source>
</evidence>
<dbReference type="Gene3D" id="1.10.8.200">
    <property type="entry name" value="Replisome organizer (g39p helicase loader/inhibitor protein)"/>
    <property type="match status" value="1"/>
</dbReference>
<proteinExistence type="predicted"/>
<dbReference type="AlphaFoldDB" id="A0A6G7XCN7"/>
<reference evidence="1 2" key="1">
    <citation type="submission" date="2020-03" db="EMBL/GenBank/DDBJ databases">
        <title>Leucobacter sp. nov., isolated from beetles.</title>
        <authorList>
            <person name="Hyun D.-W."/>
            <person name="Bae J.-W."/>
        </authorList>
    </citation>
    <scope>NUCLEOTIDE SEQUENCE [LARGE SCALE GENOMIC DNA]</scope>
    <source>
        <strain evidence="1 2">HDW9C</strain>
    </source>
</reference>